<accession>A0A3B0YKB9</accession>
<sequence>MSLPKKGSRKIHVEGSDYLWLVRDNGDYYSIVIQKHDEGQLLYVCVSDWSCALTFPAPITPSLVERLVLESLDKGWLPTSVGKQPFKVAIDDSYFPETTEV</sequence>
<protein>
    <submittedName>
        <fullName evidence="1">Uncharacterized protein</fullName>
    </submittedName>
</protein>
<proteinExistence type="predicted"/>
<gene>
    <name evidence="1" type="ORF">MNBD_GAMMA12-2259</name>
</gene>
<dbReference type="EMBL" id="UOFL01000110">
    <property type="protein sequence ID" value="VAW76563.1"/>
    <property type="molecule type" value="Genomic_DNA"/>
</dbReference>
<name>A0A3B0YKB9_9ZZZZ</name>
<reference evidence="1" key="1">
    <citation type="submission" date="2018-06" db="EMBL/GenBank/DDBJ databases">
        <authorList>
            <person name="Zhirakovskaya E."/>
        </authorList>
    </citation>
    <scope>NUCLEOTIDE SEQUENCE</scope>
</reference>
<evidence type="ECO:0000313" key="1">
    <source>
        <dbReference type="EMBL" id="VAW76563.1"/>
    </source>
</evidence>
<dbReference type="AlphaFoldDB" id="A0A3B0YKB9"/>
<organism evidence="1">
    <name type="scientific">hydrothermal vent metagenome</name>
    <dbReference type="NCBI Taxonomy" id="652676"/>
    <lineage>
        <taxon>unclassified sequences</taxon>
        <taxon>metagenomes</taxon>
        <taxon>ecological metagenomes</taxon>
    </lineage>
</organism>